<feature type="compositionally biased region" description="Pro residues" evidence="1">
    <location>
        <begin position="176"/>
        <end position="187"/>
    </location>
</feature>
<feature type="compositionally biased region" description="Polar residues" evidence="1">
    <location>
        <begin position="224"/>
        <end position="233"/>
    </location>
</feature>
<protein>
    <submittedName>
        <fullName evidence="2">Uncharacterized protein</fullName>
    </submittedName>
</protein>
<reference evidence="2" key="1">
    <citation type="journal article" date="2020" name="Cell">
        <title>Large-Scale Comparative Analyses of Tick Genomes Elucidate Their Genetic Diversity and Vector Capacities.</title>
        <authorList>
            <consortium name="Tick Genome and Microbiome Consortium (TIGMIC)"/>
            <person name="Jia N."/>
            <person name="Wang J."/>
            <person name="Shi W."/>
            <person name="Du L."/>
            <person name="Sun Y."/>
            <person name="Zhan W."/>
            <person name="Jiang J.F."/>
            <person name="Wang Q."/>
            <person name="Zhang B."/>
            <person name="Ji P."/>
            <person name="Bell-Sakyi L."/>
            <person name="Cui X.M."/>
            <person name="Yuan T.T."/>
            <person name="Jiang B.G."/>
            <person name="Yang W.F."/>
            <person name="Lam T.T."/>
            <person name="Chang Q.C."/>
            <person name="Ding S.J."/>
            <person name="Wang X.J."/>
            <person name="Zhu J.G."/>
            <person name="Ruan X.D."/>
            <person name="Zhao L."/>
            <person name="Wei J.T."/>
            <person name="Ye R.Z."/>
            <person name="Que T.C."/>
            <person name="Du C.H."/>
            <person name="Zhou Y.H."/>
            <person name="Cheng J.X."/>
            <person name="Dai P.F."/>
            <person name="Guo W.B."/>
            <person name="Han X.H."/>
            <person name="Huang E.J."/>
            <person name="Li L.F."/>
            <person name="Wei W."/>
            <person name="Gao Y.C."/>
            <person name="Liu J.Z."/>
            <person name="Shao H.Z."/>
            <person name="Wang X."/>
            <person name="Wang C.C."/>
            <person name="Yang T.C."/>
            <person name="Huo Q.B."/>
            <person name="Li W."/>
            <person name="Chen H.Y."/>
            <person name="Chen S.E."/>
            <person name="Zhou L.G."/>
            <person name="Ni X.B."/>
            <person name="Tian J.H."/>
            <person name="Sheng Y."/>
            <person name="Liu T."/>
            <person name="Pan Y.S."/>
            <person name="Xia L.Y."/>
            <person name="Li J."/>
            <person name="Zhao F."/>
            <person name="Cao W.C."/>
        </authorList>
    </citation>
    <scope>NUCLEOTIDE SEQUENCE</scope>
    <source>
        <strain evidence="2">Rsan-2018</strain>
    </source>
</reference>
<evidence type="ECO:0000256" key="1">
    <source>
        <dbReference type="SAM" id="MobiDB-lite"/>
    </source>
</evidence>
<feature type="region of interest" description="Disordered" evidence="1">
    <location>
        <begin position="59"/>
        <end position="85"/>
    </location>
</feature>
<reference evidence="2" key="2">
    <citation type="submission" date="2021-09" db="EMBL/GenBank/DDBJ databases">
        <authorList>
            <person name="Jia N."/>
            <person name="Wang J."/>
            <person name="Shi W."/>
            <person name="Du L."/>
            <person name="Sun Y."/>
            <person name="Zhan W."/>
            <person name="Jiang J."/>
            <person name="Wang Q."/>
            <person name="Zhang B."/>
            <person name="Ji P."/>
            <person name="Sakyi L.B."/>
            <person name="Cui X."/>
            <person name="Yuan T."/>
            <person name="Jiang B."/>
            <person name="Yang W."/>
            <person name="Lam T.T.-Y."/>
            <person name="Chang Q."/>
            <person name="Ding S."/>
            <person name="Wang X."/>
            <person name="Zhu J."/>
            <person name="Ruan X."/>
            <person name="Zhao L."/>
            <person name="Wei J."/>
            <person name="Que T."/>
            <person name="Du C."/>
            <person name="Cheng J."/>
            <person name="Dai P."/>
            <person name="Han X."/>
            <person name="Huang E."/>
            <person name="Gao Y."/>
            <person name="Liu J."/>
            <person name="Shao H."/>
            <person name="Ye R."/>
            <person name="Li L."/>
            <person name="Wei W."/>
            <person name="Wang X."/>
            <person name="Wang C."/>
            <person name="Huo Q."/>
            <person name="Li W."/>
            <person name="Guo W."/>
            <person name="Chen H."/>
            <person name="Chen S."/>
            <person name="Zhou L."/>
            <person name="Zhou L."/>
            <person name="Ni X."/>
            <person name="Tian J."/>
            <person name="Zhou Y."/>
            <person name="Sheng Y."/>
            <person name="Liu T."/>
            <person name="Pan Y."/>
            <person name="Xia L."/>
            <person name="Li J."/>
            <person name="Zhao F."/>
            <person name="Cao W."/>
        </authorList>
    </citation>
    <scope>NUCLEOTIDE SEQUENCE</scope>
    <source>
        <strain evidence="2">Rsan-2018</strain>
        <tissue evidence="2">Larvae</tissue>
    </source>
</reference>
<feature type="region of interest" description="Disordered" evidence="1">
    <location>
        <begin position="166"/>
        <end position="233"/>
    </location>
</feature>
<dbReference type="Proteomes" id="UP000821837">
    <property type="component" value="Chromosome 11"/>
</dbReference>
<accession>A0A9D4T518</accession>
<keyword evidence="3" id="KW-1185">Reference proteome</keyword>
<sequence>MMLYWSSANHHFLSSESQSGPRAEVPSASYKAVSNTKRMLDKELPDCDVDDDPPARITERLTETQLTPEERKNAEGMKTGERRHTKTDVHEMPVISSINYPFVFELAVFFLSLRVFLGSRQADADSRDSRKKKAFFAPGVAALARDTEALGHGPSSLETLLHARRCEDPGPRLPSRSPPSRPRPPPATRRFQALLSRPSTSVQLVLHVTRPTRPAPRPSGDTACATSGNAHQT</sequence>
<evidence type="ECO:0000313" key="3">
    <source>
        <dbReference type="Proteomes" id="UP000821837"/>
    </source>
</evidence>
<evidence type="ECO:0000313" key="2">
    <source>
        <dbReference type="EMBL" id="KAH7973276.1"/>
    </source>
</evidence>
<name>A0A9D4T518_RHISA</name>
<organism evidence="2 3">
    <name type="scientific">Rhipicephalus sanguineus</name>
    <name type="common">Brown dog tick</name>
    <name type="synonym">Ixodes sanguineus</name>
    <dbReference type="NCBI Taxonomy" id="34632"/>
    <lineage>
        <taxon>Eukaryota</taxon>
        <taxon>Metazoa</taxon>
        <taxon>Ecdysozoa</taxon>
        <taxon>Arthropoda</taxon>
        <taxon>Chelicerata</taxon>
        <taxon>Arachnida</taxon>
        <taxon>Acari</taxon>
        <taxon>Parasitiformes</taxon>
        <taxon>Ixodida</taxon>
        <taxon>Ixodoidea</taxon>
        <taxon>Ixodidae</taxon>
        <taxon>Rhipicephalinae</taxon>
        <taxon>Rhipicephalus</taxon>
        <taxon>Rhipicephalus</taxon>
    </lineage>
</organism>
<proteinExistence type="predicted"/>
<dbReference type="AlphaFoldDB" id="A0A9D4T518"/>
<gene>
    <name evidence="2" type="ORF">HPB52_023341</name>
</gene>
<comment type="caution">
    <text evidence="2">The sequence shown here is derived from an EMBL/GenBank/DDBJ whole genome shotgun (WGS) entry which is preliminary data.</text>
</comment>
<dbReference type="EMBL" id="JABSTV010001247">
    <property type="protein sequence ID" value="KAH7973276.1"/>
    <property type="molecule type" value="Genomic_DNA"/>
</dbReference>